<keyword evidence="6 14" id="KW-0812">Transmembrane</keyword>
<dbReference type="Pfam" id="PF01545">
    <property type="entry name" value="Cation_efflux"/>
    <property type="match status" value="1"/>
</dbReference>
<evidence type="ECO:0000256" key="5">
    <source>
        <dbReference type="ARBA" id="ARBA00022448"/>
    </source>
</evidence>
<comment type="subcellular location">
    <subcellularLocation>
        <location evidence="2">Golgi apparatus</location>
        <location evidence="2">trans-Golgi network</location>
    </subcellularLocation>
    <subcellularLocation>
        <location evidence="1">Membrane</location>
        <topology evidence="1">Multi-pass membrane protein</topology>
    </subcellularLocation>
</comment>
<feature type="transmembrane region" description="Helical" evidence="14">
    <location>
        <begin position="53"/>
        <end position="73"/>
    </location>
</feature>
<dbReference type="GO" id="GO:0016020">
    <property type="term" value="C:membrane"/>
    <property type="evidence" value="ECO:0007669"/>
    <property type="project" value="UniProtKB-SubCell"/>
</dbReference>
<accession>A0A6G0T343</accession>
<reference evidence="16 17" key="1">
    <citation type="submission" date="2019-08" db="EMBL/GenBank/DDBJ databases">
        <title>The genome of the soybean aphid Biotype 1, its phylome, world population structure and adaptation to the North American continent.</title>
        <authorList>
            <person name="Giordano R."/>
            <person name="Donthu R.K."/>
            <person name="Hernandez A.G."/>
            <person name="Wright C.L."/>
            <person name="Zimin A.V."/>
        </authorList>
    </citation>
    <scope>NUCLEOTIDE SEQUENCE [LARGE SCALE GENOMIC DNA]</scope>
    <source>
        <tissue evidence="16">Whole aphids</tissue>
    </source>
</reference>
<keyword evidence="17" id="KW-1185">Reference proteome</keyword>
<dbReference type="GO" id="GO:0031410">
    <property type="term" value="C:cytoplasmic vesicle"/>
    <property type="evidence" value="ECO:0007669"/>
    <property type="project" value="TreeGrafter"/>
</dbReference>
<feature type="domain" description="Cation efflux protein transmembrane" evidence="15">
    <location>
        <begin position="56"/>
        <end position="322"/>
    </location>
</feature>
<keyword evidence="5" id="KW-0813">Transport</keyword>
<feature type="compositionally biased region" description="Polar residues" evidence="13">
    <location>
        <begin position="242"/>
        <end position="257"/>
    </location>
</feature>
<dbReference type="EMBL" id="VYZN01000064">
    <property type="protein sequence ID" value="KAE9525056.1"/>
    <property type="molecule type" value="Genomic_DNA"/>
</dbReference>
<evidence type="ECO:0000256" key="3">
    <source>
        <dbReference type="ARBA" id="ARBA00008873"/>
    </source>
</evidence>
<comment type="caution">
    <text evidence="16">The sequence shown here is derived from an EMBL/GenBank/DDBJ whole genome shotgun (WGS) entry which is preliminary data.</text>
</comment>
<feature type="transmembrane region" description="Helical" evidence="14">
    <location>
        <begin position="85"/>
        <end position="106"/>
    </location>
</feature>
<evidence type="ECO:0000256" key="6">
    <source>
        <dbReference type="ARBA" id="ARBA00022692"/>
    </source>
</evidence>
<feature type="transmembrane region" description="Helical" evidence="14">
    <location>
        <begin position="118"/>
        <end position="137"/>
    </location>
</feature>
<evidence type="ECO:0000256" key="14">
    <source>
        <dbReference type="SAM" id="Phobius"/>
    </source>
</evidence>
<dbReference type="InterPro" id="IPR058533">
    <property type="entry name" value="Cation_efflux_TM"/>
</dbReference>
<proteinExistence type="inferred from homology"/>
<dbReference type="PANTHER" id="PTHR45755">
    <property type="match status" value="1"/>
</dbReference>
<dbReference type="InterPro" id="IPR045316">
    <property type="entry name" value="Msc2-like"/>
</dbReference>
<dbReference type="SUPFAM" id="SSF161111">
    <property type="entry name" value="Cation efflux protein transmembrane domain-like"/>
    <property type="match status" value="1"/>
</dbReference>
<dbReference type="Gene3D" id="1.20.1510.10">
    <property type="entry name" value="Cation efflux protein transmembrane domain"/>
    <property type="match status" value="1"/>
</dbReference>
<feature type="transmembrane region" description="Helical" evidence="14">
    <location>
        <begin position="265"/>
        <end position="288"/>
    </location>
</feature>
<comment type="catalytic activity">
    <reaction evidence="11">
        <text>Zn(2+)(in) = Zn(2+)(out)</text>
        <dbReference type="Rhea" id="RHEA:29351"/>
        <dbReference type="ChEBI" id="CHEBI:29105"/>
    </reaction>
</comment>
<dbReference type="GO" id="GO:0006882">
    <property type="term" value="P:intracellular zinc ion homeostasis"/>
    <property type="evidence" value="ECO:0007669"/>
    <property type="project" value="InterPro"/>
</dbReference>
<dbReference type="PANTHER" id="PTHR45755:SF4">
    <property type="entry name" value="ZINC TRANSPORTER 7"/>
    <property type="match status" value="1"/>
</dbReference>
<evidence type="ECO:0000256" key="10">
    <source>
        <dbReference type="ARBA" id="ARBA00023136"/>
    </source>
</evidence>
<dbReference type="NCBIfam" id="TIGR01297">
    <property type="entry name" value="CDF"/>
    <property type="match status" value="1"/>
</dbReference>
<evidence type="ECO:0000313" key="17">
    <source>
        <dbReference type="Proteomes" id="UP000475862"/>
    </source>
</evidence>
<feature type="region of interest" description="Disordered" evidence="13">
    <location>
        <begin position="506"/>
        <end position="531"/>
    </location>
</feature>
<sequence>MIPLSSSTSQRKSSVAAKMTSGSSAGMPSPTSLMTKLKGAIRSVVSDSNARNLMGFLALNFVFAFVELAYGMWTNSLGLISDSFHMFFDCTGLVAGLAAQVVSRWPADDSYAYGYKRAEVLAGFVNALFLLFIAFFILTEAVERAIEPPEVHHDRLFVVSVLGLLVNLVGIYVFQHGGSHGHSHGGGGGHGHSHGGGGHGHSHGGGGGHGHSHDGGGHHALGDDPYNQQVSISMGGGGGGHQPNSASAPTSGSGQNNQNHLMKGVLLHILADTLGSVGVVISALLMRAFGWMRADPVCSIFIAVLVAASVWGLLRDSARVLMMRTPVELDDERRALDACYSRLHRYHPAVMGIQEPRFWTLCADAYAGSIKIEVRSGLAGIGGVAGLPGNSSDFVASSPSPLQFAGGGGQSTSLQPADAVRMVNDRDQFANGLVRYAQQVFAAVGVRNLYVQIDYAGEDAVGAMLNHNHTHHHAGEVQRQNNYATTGSLLLDPAQQQFQAYNQTHHHQQQQQQQQQQMQQQQQYTNPLLMM</sequence>
<dbReference type="GO" id="GO:0005794">
    <property type="term" value="C:Golgi apparatus"/>
    <property type="evidence" value="ECO:0007669"/>
    <property type="project" value="UniProtKB-SubCell"/>
</dbReference>
<keyword evidence="9" id="KW-0406">Ion transport</keyword>
<dbReference type="OrthoDB" id="78669at2759"/>
<keyword evidence="10 14" id="KW-0472">Membrane</keyword>
<feature type="transmembrane region" description="Helical" evidence="14">
    <location>
        <begin position="157"/>
        <end position="174"/>
    </location>
</feature>
<dbReference type="GO" id="GO:1904257">
    <property type="term" value="P:zinc ion import into Golgi lumen"/>
    <property type="evidence" value="ECO:0007669"/>
    <property type="project" value="TreeGrafter"/>
</dbReference>
<keyword evidence="7" id="KW-0862">Zinc</keyword>
<evidence type="ECO:0000256" key="8">
    <source>
        <dbReference type="ARBA" id="ARBA00022989"/>
    </source>
</evidence>
<feature type="compositionally biased region" description="Low complexity" evidence="13">
    <location>
        <begin position="509"/>
        <end position="523"/>
    </location>
</feature>
<gene>
    <name evidence="16" type="ORF">AGLY_014470</name>
</gene>
<dbReference type="GO" id="GO:0005385">
    <property type="term" value="F:zinc ion transmembrane transporter activity"/>
    <property type="evidence" value="ECO:0007669"/>
    <property type="project" value="InterPro"/>
</dbReference>
<evidence type="ECO:0000256" key="2">
    <source>
        <dbReference type="ARBA" id="ARBA00004601"/>
    </source>
</evidence>
<comment type="function">
    <text evidence="12">Zinc ion transporter mediating zinc entry from the cytosol into the lumen of organelles along the secretory pathway. By contributing to zinc ion homeostasis within the early secretory pathway, regulates the activation and folding of enzymes like alkaline phosphatases.</text>
</comment>
<evidence type="ECO:0000259" key="15">
    <source>
        <dbReference type="Pfam" id="PF01545"/>
    </source>
</evidence>
<protein>
    <recommendedName>
        <fullName evidence="15">Cation efflux protein transmembrane domain-containing protein</fullName>
    </recommendedName>
</protein>
<keyword evidence="8 14" id="KW-1133">Transmembrane helix</keyword>
<evidence type="ECO:0000256" key="13">
    <source>
        <dbReference type="SAM" id="MobiDB-lite"/>
    </source>
</evidence>
<dbReference type="InterPro" id="IPR002524">
    <property type="entry name" value="Cation_efflux"/>
</dbReference>
<feature type="compositionally biased region" description="Basic and acidic residues" evidence="13">
    <location>
        <begin position="211"/>
        <end position="222"/>
    </location>
</feature>
<feature type="transmembrane region" description="Helical" evidence="14">
    <location>
        <begin position="294"/>
        <end position="314"/>
    </location>
</feature>
<comment type="subunit">
    <text evidence="4">Homooligomer.</text>
</comment>
<evidence type="ECO:0000256" key="9">
    <source>
        <dbReference type="ARBA" id="ARBA00023065"/>
    </source>
</evidence>
<evidence type="ECO:0000256" key="7">
    <source>
        <dbReference type="ARBA" id="ARBA00022906"/>
    </source>
</evidence>
<dbReference type="InterPro" id="IPR027469">
    <property type="entry name" value="Cation_efflux_TMD_sf"/>
</dbReference>
<keyword evidence="7" id="KW-0864">Zinc transport</keyword>
<comment type="similarity">
    <text evidence="3">Belongs to the cation diffusion facilitator (CDF) transporter (TC 2.A.4) family. SLC30A subfamily.</text>
</comment>
<evidence type="ECO:0000256" key="4">
    <source>
        <dbReference type="ARBA" id="ARBA00011182"/>
    </source>
</evidence>
<evidence type="ECO:0000256" key="1">
    <source>
        <dbReference type="ARBA" id="ARBA00004141"/>
    </source>
</evidence>
<evidence type="ECO:0000313" key="16">
    <source>
        <dbReference type="EMBL" id="KAE9525056.1"/>
    </source>
</evidence>
<feature type="compositionally biased region" description="Gly residues" evidence="13">
    <location>
        <begin position="182"/>
        <end position="209"/>
    </location>
</feature>
<evidence type="ECO:0000256" key="12">
    <source>
        <dbReference type="ARBA" id="ARBA00046010"/>
    </source>
</evidence>
<organism evidence="16 17">
    <name type="scientific">Aphis glycines</name>
    <name type="common">Soybean aphid</name>
    <dbReference type="NCBI Taxonomy" id="307491"/>
    <lineage>
        <taxon>Eukaryota</taxon>
        <taxon>Metazoa</taxon>
        <taxon>Ecdysozoa</taxon>
        <taxon>Arthropoda</taxon>
        <taxon>Hexapoda</taxon>
        <taxon>Insecta</taxon>
        <taxon>Pterygota</taxon>
        <taxon>Neoptera</taxon>
        <taxon>Paraneoptera</taxon>
        <taxon>Hemiptera</taxon>
        <taxon>Sternorrhyncha</taxon>
        <taxon>Aphidomorpha</taxon>
        <taxon>Aphidoidea</taxon>
        <taxon>Aphididae</taxon>
        <taxon>Aphidini</taxon>
        <taxon>Aphis</taxon>
        <taxon>Aphis</taxon>
    </lineage>
</organism>
<feature type="region of interest" description="Disordered" evidence="13">
    <location>
        <begin position="182"/>
        <end position="257"/>
    </location>
</feature>
<dbReference type="Proteomes" id="UP000475862">
    <property type="component" value="Unassembled WGS sequence"/>
</dbReference>
<dbReference type="AlphaFoldDB" id="A0A6G0T343"/>
<name>A0A6G0T343_APHGL</name>
<evidence type="ECO:0000256" key="11">
    <source>
        <dbReference type="ARBA" id="ARBA00034634"/>
    </source>
</evidence>